<proteinExistence type="predicted"/>
<keyword evidence="2" id="KW-1185">Reference proteome</keyword>
<organism evidence="1 2">
    <name type="scientific">Pyronema omphalodes (strain CBS 100304)</name>
    <name type="common">Pyronema confluens</name>
    <dbReference type="NCBI Taxonomy" id="1076935"/>
    <lineage>
        <taxon>Eukaryota</taxon>
        <taxon>Fungi</taxon>
        <taxon>Dikarya</taxon>
        <taxon>Ascomycota</taxon>
        <taxon>Pezizomycotina</taxon>
        <taxon>Pezizomycetes</taxon>
        <taxon>Pezizales</taxon>
        <taxon>Pyronemataceae</taxon>
        <taxon>Pyronema</taxon>
    </lineage>
</organism>
<dbReference type="Proteomes" id="UP000018144">
    <property type="component" value="Unassembled WGS sequence"/>
</dbReference>
<dbReference type="AlphaFoldDB" id="U4LE30"/>
<gene>
    <name evidence="1" type="ORF">PCON_09033</name>
</gene>
<accession>U4LE30</accession>
<evidence type="ECO:0000313" key="1">
    <source>
        <dbReference type="EMBL" id="CCX09440.1"/>
    </source>
</evidence>
<name>U4LE30_PYROM</name>
<sequence length="80" mass="9113">MAKDDHDAVFVDSLMQEPSPILWALRALSNTSLYLEISDSTYEFPPPVSQPSRHQSVKFEIGPLFFSFCFSSSSAKIRWQ</sequence>
<reference evidence="1 2" key="1">
    <citation type="journal article" date="2013" name="PLoS Genet.">
        <title>The genome and development-dependent transcriptomes of Pyronema confluens: a window into fungal evolution.</title>
        <authorList>
            <person name="Traeger S."/>
            <person name="Altegoer F."/>
            <person name="Freitag M."/>
            <person name="Gabaldon T."/>
            <person name="Kempken F."/>
            <person name="Kumar A."/>
            <person name="Marcet-Houben M."/>
            <person name="Poggeler S."/>
            <person name="Stajich J.E."/>
            <person name="Nowrousian M."/>
        </authorList>
    </citation>
    <scope>NUCLEOTIDE SEQUENCE [LARGE SCALE GENOMIC DNA]</scope>
    <source>
        <strain evidence="2">CBS 100304</strain>
        <tissue evidence="1">Vegetative mycelium</tissue>
    </source>
</reference>
<protein>
    <submittedName>
        <fullName evidence="1">Uncharacterized protein</fullName>
    </submittedName>
</protein>
<dbReference type="EMBL" id="HF935465">
    <property type="protein sequence ID" value="CCX09440.1"/>
    <property type="molecule type" value="Genomic_DNA"/>
</dbReference>
<evidence type="ECO:0000313" key="2">
    <source>
        <dbReference type="Proteomes" id="UP000018144"/>
    </source>
</evidence>